<dbReference type="OrthoDB" id="2884925at2759"/>
<feature type="domain" description="F-box" evidence="1">
    <location>
        <begin position="10"/>
        <end position="64"/>
    </location>
</feature>
<dbReference type="EMBL" id="MU155219">
    <property type="protein sequence ID" value="KAF9479165.1"/>
    <property type="molecule type" value="Genomic_DNA"/>
</dbReference>
<dbReference type="AlphaFoldDB" id="A0A9P5Z3G5"/>
<sequence>MSIPSAATMDSLPNELVSMIHEEAVLTYSDASPTVPNLDRATLANISLVCRRWRQNSLENGKLWAVAFDFDRDTSAWFQELVRRSKTSPISISSSKGSFYSYFSSRKKDLLEKFTSQKWQEAFKLAALWGAFSLQTALPANKENLAALDEGLKQPTPKLESFTLINTHRAFPANLGPEEVQFTLPNNLFAGSAPHLKTFIVDQVFFPSNFNFSVWNNLTYLNVSQDVFRARQNVMRRTTQNWLDILRPLTMLEKLDLHDVFSTSDKEHQSGFASVPDVHFKRLSLLKLSTGFAKEMMFDLFVKIVVPSSCSIAIHIHHWGFRFSDYPRLAFKKLRYGMDRHIRRVLANNQNGSLAVDLQNSLDGIEFGLDVWLYDDSEGSANRVWRPLPIFTFLQSRTWPNGTEDLTRSAMETLETIPRAPTSAEYPFSQLLAAMKNLPASELLITSWPRIVADDVGPLCRFLSRCEHADAVEIYDTDVVILDILQRKLSTRRGPLLPNLSSFQFDPAFKEDIPRLEAFRLWRESIGKLPTRFEIHDV</sequence>
<accession>A0A9P5Z3G5</accession>
<dbReference type="Proteomes" id="UP000807469">
    <property type="component" value="Unassembled WGS sequence"/>
</dbReference>
<keyword evidence="3" id="KW-1185">Reference proteome</keyword>
<evidence type="ECO:0000313" key="3">
    <source>
        <dbReference type="Proteomes" id="UP000807469"/>
    </source>
</evidence>
<proteinExistence type="predicted"/>
<comment type="caution">
    <text evidence="2">The sequence shown here is derived from an EMBL/GenBank/DDBJ whole genome shotgun (WGS) entry which is preliminary data.</text>
</comment>
<reference evidence="2" key="1">
    <citation type="submission" date="2020-11" db="EMBL/GenBank/DDBJ databases">
        <authorList>
            <consortium name="DOE Joint Genome Institute"/>
            <person name="Ahrendt S."/>
            <person name="Riley R."/>
            <person name="Andreopoulos W."/>
            <person name="Labutti K."/>
            <person name="Pangilinan J."/>
            <person name="Ruiz-Duenas F.J."/>
            <person name="Barrasa J.M."/>
            <person name="Sanchez-Garcia M."/>
            <person name="Camarero S."/>
            <person name="Miyauchi S."/>
            <person name="Serrano A."/>
            <person name="Linde D."/>
            <person name="Babiker R."/>
            <person name="Drula E."/>
            <person name="Ayuso-Fernandez I."/>
            <person name="Pacheco R."/>
            <person name="Padilla G."/>
            <person name="Ferreira P."/>
            <person name="Barriuso J."/>
            <person name="Kellner H."/>
            <person name="Castanera R."/>
            <person name="Alfaro M."/>
            <person name="Ramirez L."/>
            <person name="Pisabarro A.G."/>
            <person name="Kuo A."/>
            <person name="Tritt A."/>
            <person name="Lipzen A."/>
            <person name="He G."/>
            <person name="Yan M."/>
            <person name="Ng V."/>
            <person name="Cullen D."/>
            <person name="Martin F."/>
            <person name="Rosso M.-N."/>
            <person name="Henrissat B."/>
            <person name="Hibbett D."/>
            <person name="Martinez A.T."/>
            <person name="Grigoriev I.V."/>
        </authorList>
    </citation>
    <scope>NUCLEOTIDE SEQUENCE</scope>
    <source>
        <strain evidence="2">CIRM-BRFM 674</strain>
    </source>
</reference>
<dbReference type="Pfam" id="PF12937">
    <property type="entry name" value="F-box-like"/>
    <property type="match status" value="1"/>
</dbReference>
<evidence type="ECO:0000259" key="1">
    <source>
        <dbReference type="Pfam" id="PF12937"/>
    </source>
</evidence>
<protein>
    <recommendedName>
        <fullName evidence="1">F-box domain-containing protein</fullName>
    </recommendedName>
</protein>
<gene>
    <name evidence="2" type="ORF">BDN70DRAFT_993691</name>
</gene>
<dbReference type="InterPro" id="IPR001810">
    <property type="entry name" value="F-box_dom"/>
</dbReference>
<evidence type="ECO:0000313" key="2">
    <source>
        <dbReference type="EMBL" id="KAF9479165.1"/>
    </source>
</evidence>
<dbReference type="CDD" id="cd09917">
    <property type="entry name" value="F-box_SF"/>
    <property type="match status" value="1"/>
</dbReference>
<name>A0A9P5Z3G5_9AGAR</name>
<organism evidence="2 3">
    <name type="scientific">Pholiota conissans</name>
    <dbReference type="NCBI Taxonomy" id="109636"/>
    <lineage>
        <taxon>Eukaryota</taxon>
        <taxon>Fungi</taxon>
        <taxon>Dikarya</taxon>
        <taxon>Basidiomycota</taxon>
        <taxon>Agaricomycotina</taxon>
        <taxon>Agaricomycetes</taxon>
        <taxon>Agaricomycetidae</taxon>
        <taxon>Agaricales</taxon>
        <taxon>Agaricineae</taxon>
        <taxon>Strophariaceae</taxon>
        <taxon>Pholiota</taxon>
    </lineage>
</organism>